<keyword evidence="8" id="KW-0418">Kinase</keyword>
<proteinExistence type="inferred from homology"/>
<keyword evidence="5" id="KW-0597">Phosphoprotein</keyword>
<comment type="catalytic activity">
    <reaction evidence="1">
        <text>ATP + protein L-histidine = ADP + protein N-phospho-L-histidine.</text>
        <dbReference type="EC" id="2.7.13.3"/>
    </reaction>
</comment>
<dbReference type="EC" id="2.7.13.3" evidence="3"/>
<dbReference type="Gene3D" id="3.30.565.10">
    <property type="entry name" value="Histidine kinase-like ATPase, C-terminal domain"/>
    <property type="match status" value="1"/>
</dbReference>
<evidence type="ECO:0000256" key="4">
    <source>
        <dbReference type="ARBA" id="ARBA00022543"/>
    </source>
</evidence>
<dbReference type="InterPro" id="IPR036097">
    <property type="entry name" value="HisK_dim/P_sf"/>
</dbReference>
<dbReference type="PROSITE" id="PS50046">
    <property type="entry name" value="PHYTOCHROME_2"/>
    <property type="match status" value="1"/>
</dbReference>
<dbReference type="InterPro" id="IPR050351">
    <property type="entry name" value="BphY/WalK/GraS-like"/>
</dbReference>
<protein>
    <recommendedName>
        <fullName evidence="3">histidine kinase</fullName>
        <ecNumber evidence="3">2.7.13.3</ecNumber>
    </recommendedName>
</protein>
<evidence type="ECO:0000256" key="1">
    <source>
        <dbReference type="ARBA" id="ARBA00000085"/>
    </source>
</evidence>
<reference evidence="13" key="2">
    <citation type="submission" date="2020-09" db="EMBL/GenBank/DDBJ databases">
        <authorList>
            <person name="Sun Q."/>
            <person name="Ohkuma M."/>
        </authorList>
    </citation>
    <scope>NUCLEOTIDE SEQUENCE</scope>
    <source>
        <strain evidence="13">JCM 31311</strain>
    </source>
</reference>
<feature type="domain" description="Histidine kinase" evidence="12">
    <location>
        <begin position="529"/>
        <end position="743"/>
    </location>
</feature>
<gene>
    <name evidence="13" type="primary">bphP</name>
    <name evidence="13" type="ORF">GCM10008957_35000</name>
</gene>
<name>A0A918CEY7_9DEIO</name>
<keyword evidence="7" id="KW-0808">Transferase</keyword>
<dbReference type="InterPro" id="IPR003018">
    <property type="entry name" value="GAF"/>
</dbReference>
<dbReference type="AlphaFoldDB" id="A0A918CEY7"/>
<dbReference type="PRINTS" id="PR01033">
    <property type="entry name" value="PHYTOCHROME"/>
</dbReference>
<dbReference type="FunFam" id="3.30.565.10:FF:000006">
    <property type="entry name" value="Sensor histidine kinase WalK"/>
    <property type="match status" value="1"/>
</dbReference>
<dbReference type="InterPro" id="IPR016132">
    <property type="entry name" value="Phyto_chromo_attachment"/>
</dbReference>
<dbReference type="GO" id="GO:0000156">
    <property type="term" value="F:phosphorelay response regulator activity"/>
    <property type="evidence" value="ECO:0007669"/>
    <property type="project" value="TreeGrafter"/>
</dbReference>
<keyword evidence="4" id="KW-0600">Photoreceptor protein</keyword>
<keyword evidence="14" id="KW-1185">Reference proteome</keyword>
<dbReference type="GO" id="GO:0030295">
    <property type="term" value="F:protein kinase activator activity"/>
    <property type="evidence" value="ECO:0007669"/>
    <property type="project" value="TreeGrafter"/>
</dbReference>
<dbReference type="Pfam" id="PF08446">
    <property type="entry name" value="PAS_2"/>
    <property type="match status" value="1"/>
</dbReference>
<evidence type="ECO:0000256" key="9">
    <source>
        <dbReference type="ARBA" id="ARBA00022991"/>
    </source>
</evidence>
<dbReference type="PANTHER" id="PTHR42878:SF15">
    <property type="entry name" value="BACTERIOPHYTOCHROME"/>
    <property type="match status" value="1"/>
</dbReference>
<dbReference type="GO" id="GO:0000155">
    <property type="term" value="F:phosphorelay sensor kinase activity"/>
    <property type="evidence" value="ECO:0007669"/>
    <property type="project" value="InterPro"/>
</dbReference>
<dbReference type="GO" id="GO:0009584">
    <property type="term" value="P:detection of visible light"/>
    <property type="evidence" value="ECO:0007669"/>
    <property type="project" value="InterPro"/>
</dbReference>
<evidence type="ECO:0000256" key="3">
    <source>
        <dbReference type="ARBA" id="ARBA00012438"/>
    </source>
</evidence>
<dbReference type="InterPro" id="IPR035965">
    <property type="entry name" value="PAS-like_dom_sf"/>
</dbReference>
<keyword evidence="6" id="KW-0716">Sensory transduction</keyword>
<comment type="similarity">
    <text evidence="2">In the N-terminal section; belongs to the phytochrome family.</text>
</comment>
<dbReference type="InterPro" id="IPR005467">
    <property type="entry name" value="His_kinase_dom"/>
</dbReference>
<keyword evidence="10" id="KW-0675">Receptor</keyword>
<dbReference type="GO" id="GO:0007234">
    <property type="term" value="P:osmosensory signaling via phosphorelay pathway"/>
    <property type="evidence" value="ECO:0007669"/>
    <property type="project" value="TreeGrafter"/>
</dbReference>
<dbReference type="RefSeq" id="WP_189091803.1">
    <property type="nucleotide sequence ID" value="NZ_BMQL01000023.1"/>
</dbReference>
<dbReference type="Gene3D" id="3.30.450.40">
    <property type="match status" value="1"/>
</dbReference>
<dbReference type="InterPro" id="IPR036890">
    <property type="entry name" value="HATPase_C_sf"/>
</dbReference>
<evidence type="ECO:0000256" key="7">
    <source>
        <dbReference type="ARBA" id="ARBA00022679"/>
    </source>
</evidence>
<sequence length="749" mass="81852">MTGEPAQLLPPTYLGGPPVTTENCEREPIHIPGSIQPHGVVITVDAETSLIQQVSVNAGLHLGYSPDALLGQPLSMLIREAALRALAVALPAGIPDDVQYRVMLDLSSGRTALTAHRTADLLILEFEAAEADDATGPQALRNAVFALESAPSLMSLADMAARAVRDLSGFDRVMIYRFAEDNSGEVIAEARRDDLHSFLGHLFPESDIPPQARALYVRHLLRLTADTQATPIPLEPLLNPQTAQPTPLGGAVLRSTSPMHLQYLRNMGVRSSLSVSIVVDGRLWGLIACHHQTAFVVPPATRTALEYLGRLLNLQVQLKHQADIEQFRQHLLDRRTAVVHAATHSVAPLDTLGDEALDLMGMMRASGMILFFEGRWQAQGDTPEPAQVEALLMWLRSQEGTLFHTDVLSAHWAPAAAYTQCASGLLAISVGAGWNEGVIWLRPERIMSAAWGGATPEHAKDALGPRRSFETYVETVQAHSLPWHAGERAEAQELQRALTAALGARLNVIRSLNAALQQSNAEWRQYAFVIAHDMQEPVRLITQFTELFHLRYRQQVDEGGERLIHFMLQETARLSSLTQDLHTYTALLSAPLPVRRPVDLARLVNEVLHTLESQRHRSGGTVQIDGPLPTVEADAARLRELLIHLLKNALTFGGPQPAVRLGAHRSKNAWDITVQDAGDGIAPEYHDKVFGLFQRLGHREDSAGNGIGLALCRKIAELHGGTLHLTSRLGHGATFSFHLPDLVEGLHGA</sequence>
<dbReference type="EMBL" id="BMQL01000023">
    <property type="protein sequence ID" value="GGR19493.1"/>
    <property type="molecule type" value="Genomic_DNA"/>
</dbReference>
<organism evidence="13 14">
    <name type="scientific">Deinococcus ruber</name>
    <dbReference type="NCBI Taxonomy" id="1848197"/>
    <lineage>
        <taxon>Bacteria</taxon>
        <taxon>Thermotogati</taxon>
        <taxon>Deinococcota</taxon>
        <taxon>Deinococci</taxon>
        <taxon>Deinococcales</taxon>
        <taxon>Deinococcaceae</taxon>
        <taxon>Deinococcus</taxon>
    </lineage>
</organism>
<dbReference type="SUPFAM" id="SSF55781">
    <property type="entry name" value="GAF domain-like"/>
    <property type="match status" value="2"/>
</dbReference>
<evidence type="ECO:0000259" key="11">
    <source>
        <dbReference type="PROSITE" id="PS50046"/>
    </source>
</evidence>
<dbReference type="InterPro" id="IPR013654">
    <property type="entry name" value="PAS_2"/>
</dbReference>
<dbReference type="PANTHER" id="PTHR42878">
    <property type="entry name" value="TWO-COMPONENT HISTIDINE KINASE"/>
    <property type="match status" value="1"/>
</dbReference>
<dbReference type="SMART" id="SM00065">
    <property type="entry name" value="GAF"/>
    <property type="match status" value="1"/>
</dbReference>
<dbReference type="Gene3D" id="3.30.450.20">
    <property type="entry name" value="PAS domain"/>
    <property type="match status" value="1"/>
</dbReference>
<dbReference type="Pfam" id="PF02518">
    <property type="entry name" value="HATPase_c"/>
    <property type="match status" value="1"/>
</dbReference>
<dbReference type="Proteomes" id="UP000603865">
    <property type="component" value="Unassembled WGS sequence"/>
</dbReference>
<keyword evidence="9" id="KW-0157">Chromophore</keyword>
<evidence type="ECO:0000256" key="2">
    <source>
        <dbReference type="ARBA" id="ARBA00006402"/>
    </source>
</evidence>
<evidence type="ECO:0000313" key="14">
    <source>
        <dbReference type="Proteomes" id="UP000603865"/>
    </source>
</evidence>
<feature type="domain" description="Phytochrome chromophore attachment site" evidence="11">
    <location>
        <begin position="152"/>
        <end position="314"/>
    </location>
</feature>
<dbReference type="Gene3D" id="3.30.450.270">
    <property type="match status" value="1"/>
</dbReference>
<dbReference type="GO" id="GO:0006355">
    <property type="term" value="P:regulation of DNA-templated transcription"/>
    <property type="evidence" value="ECO:0007669"/>
    <property type="project" value="InterPro"/>
</dbReference>
<dbReference type="InterPro" id="IPR029016">
    <property type="entry name" value="GAF-like_dom_sf"/>
</dbReference>
<dbReference type="Pfam" id="PF00360">
    <property type="entry name" value="PHY"/>
    <property type="match status" value="1"/>
</dbReference>
<comment type="caution">
    <text evidence="13">The sequence shown here is derived from an EMBL/GenBank/DDBJ whole genome shotgun (WGS) entry which is preliminary data.</text>
</comment>
<evidence type="ECO:0000256" key="6">
    <source>
        <dbReference type="ARBA" id="ARBA00022606"/>
    </source>
</evidence>
<dbReference type="InterPro" id="IPR003594">
    <property type="entry name" value="HATPase_dom"/>
</dbReference>
<evidence type="ECO:0000256" key="10">
    <source>
        <dbReference type="ARBA" id="ARBA00023170"/>
    </source>
</evidence>
<dbReference type="SUPFAM" id="SSF47384">
    <property type="entry name" value="Homodimeric domain of signal transducing histidine kinase"/>
    <property type="match status" value="1"/>
</dbReference>
<dbReference type="SUPFAM" id="SSF55785">
    <property type="entry name" value="PYP-like sensor domain (PAS domain)"/>
    <property type="match status" value="1"/>
</dbReference>
<dbReference type="GO" id="GO:0009881">
    <property type="term" value="F:photoreceptor activity"/>
    <property type="evidence" value="ECO:0007669"/>
    <property type="project" value="UniProtKB-KW"/>
</dbReference>
<dbReference type="SUPFAM" id="SSF55874">
    <property type="entry name" value="ATPase domain of HSP90 chaperone/DNA topoisomerase II/histidine kinase"/>
    <property type="match status" value="1"/>
</dbReference>
<evidence type="ECO:0000259" key="12">
    <source>
        <dbReference type="PROSITE" id="PS50109"/>
    </source>
</evidence>
<dbReference type="PROSITE" id="PS50109">
    <property type="entry name" value="HIS_KIN"/>
    <property type="match status" value="1"/>
</dbReference>
<dbReference type="SMART" id="SM00387">
    <property type="entry name" value="HATPase_c"/>
    <property type="match status" value="1"/>
</dbReference>
<evidence type="ECO:0000256" key="8">
    <source>
        <dbReference type="ARBA" id="ARBA00022777"/>
    </source>
</evidence>
<dbReference type="InterPro" id="IPR013515">
    <property type="entry name" value="Phytochrome_cen-reg"/>
</dbReference>
<evidence type="ECO:0000256" key="5">
    <source>
        <dbReference type="ARBA" id="ARBA00022553"/>
    </source>
</evidence>
<accession>A0A918CEY7</accession>
<dbReference type="InterPro" id="IPR043150">
    <property type="entry name" value="Phytochrome_PHY_sf"/>
</dbReference>
<dbReference type="Pfam" id="PF01590">
    <property type="entry name" value="GAF"/>
    <property type="match status" value="1"/>
</dbReference>
<evidence type="ECO:0000313" key="13">
    <source>
        <dbReference type="EMBL" id="GGR19493.1"/>
    </source>
</evidence>
<reference evidence="13" key="1">
    <citation type="journal article" date="2014" name="Int. J. Syst. Evol. Microbiol.">
        <title>Complete genome sequence of Corynebacterium casei LMG S-19264T (=DSM 44701T), isolated from a smear-ripened cheese.</title>
        <authorList>
            <consortium name="US DOE Joint Genome Institute (JGI-PGF)"/>
            <person name="Walter F."/>
            <person name="Albersmeier A."/>
            <person name="Kalinowski J."/>
            <person name="Ruckert C."/>
        </authorList>
    </citation>
    <scope>NUCLEOTIDE SEQUENCE</scope>
    <source>
        <strain evidence="13">JCM 31311</strain>
    </source>
</reference>
<dbReference type="InterPro" id="IPR001294">
    <property type="entry name" value="Phytochrome"/>
</dbReference>